<dbReference type="AlphaFoldDB" id="A0A0D8ZP43"/>
<dbReference type="Pfam" id="PF21826">
    <property type="entry name" value="DUF6887"/>
    <property type="match status" value="1"/>
</dbReference>
<dbReference type="EMBL" id="JYON01000022">
    <property type="protein sequence ID" value="KJH70515.1"/>
    <property type="molecule type" value="Genomic_DNA"/>
</dbReference>
<dbReference type="RefSeq" id="WP_045056084.1">
    <property type="nucleotide sequence ID" value="NZ_CAWMDP010000012.1"/>
</dbReference>
<comment type="caution">
    <text evidence="1">The sequence shown here is derived from an EMBL/GenBank/DDBJ whole genome shotgun (WGS) entry which is preliminary data.</text>
</comment>
<evidence type="ECO:0000313" key="1">
    <source>
        <dbReference type="EMBL" id="KJH70515.1"/>
    </source>
</evidence>
<keyword evidence="2" id="KW-1185">Reference proteome</keyword>
<accession>A0A0D8ZP43</accession>
<organism evidence="1 2">
    <name type="scientific">Aliterella atlantica CENA595</name>
    <dbReference type="NCBI Taxonomy" id="1618023"/>
    <lineage>
        <taxon>Bacteria</taxon>
        <taxon>Bacillati</taxon>
        <taxon>Cyanobacteriota</taxon>
        <taxon>Cyanophyceae</taxon>
        <taxon>Chroococcidiopsidales</taxon>
        <taxon>Aliterellaceae</taxon>
        <taxon>Aliterella</taxon>
    </lineage>
</organism>
<dbReference type="PATRIC" id="fig|1618023.3.peg.1012"/>
<evidence type="ECO:0000313" key="2">
    <source>
        <dbReference type="Proteomes" id="UP000032452"/>
    </source>
</evidence>
<gene>
    <name evidence="1" type="ORF">UH38_18025</name>
</gene>
<reference evidence="1 2" key="1">
    <citation type="submission" date="2015-02" db="EMBL/GenBank/DDBJ databases">
        <title>Draft genome of a novel marine cyanobacterium (Chroococcales) isolated from South Atlantic Ocean.</title>
        <authorList>
            <person name="Rigonato J."/>
            <person name="Alvarenga D.O."/>
            <person name="Branco L.H."/>
            <person name="Varani A.M."/>
            <person name="Brandini F.P."/>
            <person name="Fiore M.F."/>
        </authorList>
    </citation>
    <scope>NUCLEOTIDE SEQUENCE [LARGE SCALE GENOMIC DNA]</scope>
    <source>
        <strain evidence="1 2">CENA595</strain>
    </source>
</reference>
<dbReference type="Proteomes" id="UP000032452">
    <property type="component" value="Unassembled WGS sequence"/>
</dbReference>
<name>A0A0D8ZP43_9CYAN</name>
<dbReference type="STRING" id="1618023.UH38_18025"/>
<dbReference type="InterPro" id="IPR054053">
    <property type="entry name" value="DUF6887"/>
</dbReference>
<sequence length="76" mass="9145">MNKPNFQTMSRQELHTYFLAHRDDREAFYAYVDKLHAEANWIEMPPLQSPEDIENYPEFVERLQNSSKQKQKDDAL</sequence>
<protein>
    <submittedName>
        <fullName evidence="1">Uncharacterized protein</fullName>
    </submittedName>
</protein>
<dbReference type="OrthoDB" id="466466at2"/>
<proteinExistence type="predicted"/>